<evidence type="ECO:0000256" key="5">
    <source>
        <dbReference type="ARBA" id="ARBA00023326"/>
    </source>
</evidence>
<keyword evidence="2" id="KW-0677">Repeat</keyword>
<feature type="domain" description="CBM-cenC" evidence="7">
    <location>
        <begin position="40"/>
        <end position="143"/>
    </location>
</feature>
<dbReference type="AlphaFoldDB" id="A0A2Z6MI04"/>
<sequence>MANSEKVDAGNLSDSEACTSIIHYYSKTTNTVCVSTDDENIILNPQFEDGLNNWTGRGCKITLHDSIADGKILPKSGKFFASATERTQSWNGIQQEITGRVQRKLVYEVTALVRIFGNNVTPSDVRATLYVQKPDFREQYIGISKQQIKIGLKFREKGPPAGTDILLNTLVIKHAAKTPPSSPPDFENVAFGVNIIENSNLDNGINGWSPLGNCTLSVGTGSPRVLPPMARDSLGPHESLSGRYILITNRTQTYMGPSQTITEKLTLYLTYQVSAWVRISSGSHGPQNVGIALSVDGQWVNGGQTEVADSRWHEIGGSFRIEKQSSNVFVYIQGPVSGVDLMVAGLQIFPVDRQARFRYLRKQTDKIRKRDVTLKFSGLDTSEYTFVKVRQLQNDFPIGSCINRTNIDNEDFVDFFVQHFNWAVFGNELKWYWTEPQRGNLNYKDADDILGKDIRPNMFKTAHQLDPSATLFKSGYLILMVMLMSKENSALEDSVSDSSLVISIDL</sequence>
<evidence type="ECO:0000313" key="9">
    <source>
        <dbReference type="Proteomes" id="UP000242715"/>
    </source>
</evidence>
<evidence type="ECO:0000256" key="4">
    <source>
        <dbReference type="ARBA" id="ARBA00023277"/>
    </source>
</evidence>
<feature type="domain" description="CBM-cenC" evidence="7">
    <location>
        <begin position="194"/>
        <end position="335"/>
    </location>
</feature>
<reference evidence="9" key="1">
    <citation type="journal article" date="2017" name="Front. Plant Sci.">
        <title>Climate Clever Clovers: New Paradigm to Reduce the Environmental Footprint of Ruminants by Breeding Low Methanogenic Forages Utilizing Haplotype Variation.</title>
        <authorList>
            <person name="Kaur P."/>
            <person name="Appels R."/>
            <person name="Bayer P.E."/>
            <person name="Keeble-Gagnere G."/>
            <person name="Wang J."/>
            <person name="Hirakawa H."/>
            <person name="Shirasawa K."/>
            <person name="Vercoe P."/>
            <person name="Stefanova K."/>
            <person name="Durmic Z."/>
            <person name="Nichols P."/>
            <person name="Revell C."/>
            <person name="Isobe S.N."/>
            <person name="Edwards D."/>
            <person name="Erskine W."/>
        </authorList>
    </citation>
    <scope>NUCLEOTIDE SEQUENCE [LARGE SCALE GENOMIC DNA]</scope>
    <source>
        <strain evidence="9">cv. Daliak</strain>
    </source>
</reference>
<gene>
    <name evidence="8" type="ORF">TSUD_315610</name>
</gene>
<evidence type="ECO:0008006" key="10">
    <source>
        <dbReference type="Google" id="ProtNLM"/>
    </source>
</evidence>
<keyword evidence="4" id="KW-0119">Carbohydrate metabolism</keyword>
<dbReference type="InterPro" id="IPR003305">
    <property type="entry name" value="CenC_carb-bd"/>
</dbReference>
<keyword evidence="3" id="KW-0378">Hydrolase</keyword>
<evidence type="ECO:0000313" key="8">
    <source>
        <dbReference type="EMBL" id="GAU31351.1"/>
    </source>
</evidence>
<dbReference type="Gene3D" id="3.20.20.80">
    <property type="entry name" value="Glycosidases"/>
    <property type="match status" value="1"/>
</dbReference>
<dbReference type="InterPro" id="IPR001000">
    <property type="entry name" value="GH10_dom"/>
</dbReference>
<dbReference type="PANTHER" id="PTHR31490">
    <property type="entry name" value="GLYCOSYL HYDROLASE"/>
    <property type="match status" value="1"/>
</dbReference>
<dbReference type="EMBL" id="DF973452">
    <property type="protein sequence ID" value="GAU31351.1"/>
    <property type="molecule type" value="Genomic_DNA"/>
</dbReference>
<dbReference type="GO" id="GO:0000272">
    <property type="term" value="P:polysaccharide catabolic process"/>
    <property type="evidence" value="ECO:0007669"/>
    <property type="project" value="UniProtKB-KW"/>
</dbReference>
<accession>A0A2Z6MI04</accession>
<dbReference type="Pfam" id="PF02018">
    <property type="entry name" value="CBM_4_9"/>
    <property type="match status" value="2"/>
</dbReference>
<dbReference type="InterPro" id="IPR044846">
    <property type="entry name" value="GH10"/>
</dbReference>
<evidence type="ECO:0000256" key="3">
    <source>
        <dbReference type="ARBA" id="ARBA00022801"/>
    </source>
</evidence>
<dbReference type="InterPro" id="IPR017853">
    <property type="entry name" value="GH"/>
</dbReference>
<comment type="similarity">
    <text evidence="1">Belongs to the glycosyl hydrolase 10 (cellulase F) family.</text>
</comment>
<keyword evidence="9" id="KW-1185">Reference proteome</keyword>
<dbReference type="OrthoDB" id="3055998at2759"/>
<organism evidence="8 9">
    <name type="scientific">Trifolium subterraneum</name>
    <name type="common">Subterranean clover</name>
    <dbReference type="NCBI Taxonomy" id="3900"/>
    <lineage>
        <taxon>Eukaryota</taxon>
        <taxon>Viridiplantae</taxon>
        <taxon>Streptophyta</taxon>
        <taxon>Embryophyta</taxon>
        <taxon>Tracheophyta</taxon>
        <taxon>Spermatophyta</taxon>
        <taxon>Magnoliopsida</taxon>
        <taxon>eudicotyledons</taxon>
        <taxon>Gunneridae</taxon>
        <taxon>Pentapetalae</taxon>
        <taxon>rosids</taxon>
        <taxon>fabids</taxon>
        <taxon>Fabales</taxon>
        <taxon>Fabaceae</taxon>
        <taxon>Papilionoideae</taxon>
        <taxon>50 kb inversion clade</taxon>
        <taxon>NPAAA clade</taxon>
        <taxon>Hologalegina</taxon>
        <taxon>IRL clade</taxon>
        <taxon>Trifolieae</taxon>
        <taxon>Trifolium</taxon>
    </lineage>
</organism>
<dbReference type="PANTHER" id="PTHR31490:SF46">
    <property type="entry name" value="ENDO-1,4-BETA-XYLANASE A-LIKE PROTEIN"/>
    <property type="match status" value="1"/>
</dbReference>
<evidence type="ECO:0000259" key="6">
    <source>
        <dbReference type="Pfam" id="PF00331"/>
    </source>
</evidence>
<dbReference type="GO" id="GO:0031176">
    <property type="term" value="F:endo-1,4-beta-xylanase activity"/>
    <property type="evidence" value="ECO:0007669"/>
    <property type="project" value="UniProtKB-ARBA"/>
</dbReference>
<protein>
    <recommendedName>
        <fullName evidence="10">CBM-cenC domain-containing protein</fullName>
    </recommendedName>
</protein>
<dbReference type="Proteomes" id="UP000242715">
    <property type="component" value="Unassembled WGS sequence"/>
</dbReference>
<evidence type="ECO:0000256" key="2">
    <source>
        <dbReference type="ARBA" id="ARBA00022737"/>
    </source>
</evidence>
<dbReference type="SUPFAM" id="SSF49785">
    <property type="entry name" value="Galactose-binding domain-like"/>
    <property type="match status" value="2"/>
</dbReference>
<name>A0A2Z6MI04_TRISU</name>
<dbReference type="SUPFAM" id="SSF51445">
    <property type="entry name" value="(Trans)glycosidases"/>
    <property type="match status" value="1"/>
</dbReference>
<dbReference type="Gene3D" id="2.60.120.260">
    <property type="entry name" value="Galactose-binding domain-like"/>
    <property type="match status" value="2"/>
</dbReference>
<feature type="domain" description="GH10" evidence="6">
    <location>
        <begin position="393"/>
        <end position="453"/>
    </location>
</feature>
<dbReference type="Pfam" id="PF00331">
    <property type="entry name" value="Glyco_hydro_10"/>
    <property type="match status" value="1"/>
</dbReference>
<dbReference type="InterPro" id="IPR008979">
    <property type="entry name" value="Galactose-bd-like_sf"/>
</dbReference>
<evidence type="ECO:0000259" key="7">
    <source>
        <dbReference type="Pfam" id="PF02018"/>
    </source>
</evidence>
<keyword evidence="5" id="KW-0624">Polysaccharide degradation</keyword>
<proteinExistence type="inferred from homology"/>
<evidence type="ECO:0000256" key="1">
    <source>
        <dbReference type="ARBA" id="ARBA00007495"/>
    </source>
</evidence>